<dbReference type="AlphaFoldDB" id="A0A413UXB9"/>
<comment type="caution">
    <text evidence="1">The sequence shown here is derived from an EMBL/GenBank/DDBJ whole genome shotgun (WGS) entry which is preliminary data.</text>
</comment>
<dbReference type="Proteomes" id="UP000283482">
    <property type="component" value="Unassembled WGS sequence"/>
</dbReference>
<reference evidence="1 2" key="1">
    <citation type="submission" date="2018-08" db="EMBL/GenBank/DDBJ databases">
        <title>A genome reference for cultivated species of the human gut microbiota.</title>
        <authorList>
            <person name="Zou Y."/>
            <person name="Xue W."/>
            <person name="Luo G."/>
        </authorList>
    </citation>
    <scope>NUCLEOTIDE SEQUENCE [LARGE SCALE GENOMIC DNA]</scope>
    <source>
        <strain evidence="1 2">AM40-34</strain>
    </source>
</reference>
<accession>A0A413UXB9</accession>
<dbReference type="RefSeq" id="WP_117907623.1">
    <property type="nucleotide sequence ID" value="NZ_JAQNVX010000042.1"/>
</dbReference>
<organism evidence="1 2">
    <name type="scientific">Bacteroides stercoris</name>
    <dbReference type="NCBI Taxonomy" id="46506"/>
    <lineage>
        <taxon>Bacteria</taxon>
        <taxon>Pseudomonadati</taxon>
        <taxon>Bacteroidota</taxon>
        <taxon>Bacteroidia</taxon>
        <taxon>Bacteroidales</taxon>
        <taxon>Bacteroidaceae</taxon>
        <taxon>Bacteroides</taxon>
    </lineage>
</organism>
<sequence length="150" mass="17212">MELDFNKIIRLKKIRIEKSELSEEENALTAPILKDKSLIHEIYKIFVELLNERGCPPNIDSVTQRKKFIFIILYLFSPSSLAGGKMTAGLREEMSRVLGVQSKSTISDNCADVVFLYQNYGDFSGDIEYLYTEIVNRLRIKGLINKQSDK</sequence>
<protein>
    <submittedName>
        <fullName evidence="1">Uncharacterized protein</fullName>
    </submittedName>
</protein>
<name>A0A413UXB9_BACSE</name>
<evidence type="ECO:0000313" key="2">
    <source>
        <dbReference type="Proteomes" id="UP000283482"/>
    </source>
</evidence>
<evidence type="ECO:0000313" key="1">
    <source>
        <dbReference type="EMBL" id="RHB25130.1"/>
    </source>
</evidence>
<proteinExistence type="predicted"/>
<dbReference type="EMBL" id="QSGN01000047">
    <property type="protein sequence ID" value="RHB25130.1"/>
    <property type="molecule type" value="Genomic_DNA"/>
</dbReference>
<gene>
    <name evidence="1" type="ORF">DW889_14620</name>
</gene>